<dbReference type="Pfam" id="PF13976">
    <property type="entry name" value="gag_pre-integrs"/>
    <property type="match status" value="1"/>
</dbReference>
<feature type="domain" description="GAG-pre-integrase" evidence="1">
    <location>
        <begin position="41"/>
        <end position="93"/>
    </location>
</feature>
<dbReference type="GO" id="GO:0006508">
    <property type="term" value="P:proteolysis"/>
    <property type="evidence" value="ECO:0007669"/>
    <property type="project" value="UniProtKB-KW"/>
</dbReference>
<dbReference type="EMBL" id="JAUESC010000002">
    <property type="protein sequence ID" value="KAK0604489.1"/>
    <property type="molecule type" value="Genomic_DNA"/>
</dbReference>
<dbReference type="PANTHER" id="PTHR42648">
    <property type="entry name" value="TRANSPOSASE, PUTATIVE-RELATED"/>
    <property type="match status" value="1"/>
</dbReference>
<dbReference type="Gene3D" id="3.30.420.10">
    <property type="entry name" value="Ribonuclease H-like superfamily/Ribonuclease H"/>
    <property type="match status" value="1"/>
</dbReference>
<keyword evidence="3" id="KW-1185">Reference proteome</keyword>
<accession>A0AA39T7W9</accession>
<proteinExistence type="predicted"/>
<dbReference type="InterPro" id="IPR012337">
    <property type="entry name" value="RNaseH-like_sf"/>
</dbReference>
<dbReference type="GO" id="GO:0003676">
    <property type="term" value="F:nucleic acid binding"/>
    <property type="evidence" value="ECO:0007669"/>
    <property type="project" value="InterPro"/>
</dbReference>
<reference evidence="2" key="2">
    <citation type="submission" date="2023-06" db="EMBL/GenBank/DDBJ databases">
        <authorList>
            <person name="Swenson N.G."/>
            <person name="Wegrzyn J.L."/>
            <person name="Mcevoy S.L."/>
        </authorList>
    </citation>
    <scope>NUCLEOTIDE SEQUENCE</scope>
    <source>
        <strain evidence="2">NS2018</strain>
        <tissue evidence="2">Leaf</tissue>
    </source>
</reference>
<organism evidence="2 3">
    <name type="scientific">Acer saccharum</name>
    <name type="common">Sugar maple</name>
    <dbReference type="NCBI Taxonomy" id="4024"/>
    <lineage>
        <taxon>Eukaryota</taxon>
        <taxon>Viridiplantae</taxon>
        <taxon>Streptophyta</taxon>
        <taxon>Embryophyta</taxon>
        <taxon>Tracheophyta</taxon>
        <taxon>Spermatophyta</taxon>
        <taxon>Magnoliopsida</taxon>
        <taxon>eudicotyledons</taxon>
        <taxon>Gunneridae</taxon>
        <taxon>Pentapetalae</taxon>
        <taxon>rosids</taxon>
        <taxon>malvids</taxon>
        <taxon>Sapindales</taxon>
        <taxon>Sapindaceae</taxon>
        <taxon>Hippocastanoideae</taxon>
        <taxon>Acereae</taxon>
        <taxon>Acer</taxon>
    </lineage>
</organism>
<evidence type="ECO:0000259" key="1">
    <source>
        <dbReference type="Pfam" id="PF13976"/>
    </source>
</evidence>
<dbReference type="GO" id="GO:0008233">
    <property type="term" value="F:peptidase activity"/>
    <property type="evidence" value="ECO:0007669"/>
    <property type="project" value="UniProtKB-KW"/>
</dbReference>
<sequence length="184" mass="20860">MGNNGVVKVVGMGDVCLETNNGMMLLLKNVKHILDIRLNLSSAVDNENTTELWHRRLGHMSEKGLMVLTKKNLLSGMKNASLKKCAHCLAGKQNRVAFKTFPPSRKPDDHSRKLWVYTLKTKDQVLDVFKQFQASVERHTGKKLKCIRTDNGGEYCGPFDEYCKQLGIRHKKNTSEDSLVEWVS</sequence>
<comment type="caution">
    <text evidence="2">The sequence shown here is derived from an EMBL/GenBank/DDBJ whole genome shotgun (WGS) entry which is preliminary data.</text>
</comment>
<evidence type="ECO:0000313" key="3">
    <source>
        <dbReference type="Proteomes" id="UP001168877"/>
    </source>
</evidence>
<name>A0AA39T7W9_ACESA</name>
<protein>
    <recommendedName>
        <fullName evidence="1">GAG-pre-integrase domain-containing protein</fullName>
    </recommendedName>
</protein>
<reference evidence="2" key="1">
    <citation type="journal article" date="2022" name="Plant J.">
        <title>Strategies of tolerance reflected in two North American maple genomes.</title>
        <authorList>
            <person name="McEvoy S.L."/>
            <person name="Sezen U.U."/>
            <person name="Trouern-Trend A."/>
            <person name="McMahon S.M."/>
            <person name="Schaberg P.G."/>
            <person name="Yang J."/>
            <person name="Wegrzyn J.L."/>
            <person name="Swenson N.G."/>
        </authorList>
    </citation>
    <scope>NUCLEOTIDE SEQUENCE</scope>
    <source>
        <strain evidence="2">NS2018</strain>
    </source>
</reference>
<evidence type="ECO:0000313" key="2">
    <source>
        <dbReference type="EMBL" id="KAK0604489.1"/>
    </source>
</evidence>
<dbReference type="InterPro" id="IPR025724">
    <property type="entry name" value="GAG-pre-integrase_dom"/>
</dbReference>
<dbReference type="GO" id="GO:0015074">
    <property type="term" value="P:DNA integration"/>
    <property type="evidence" value="ECO:0007669"/>
    <property type="project" value="InterPro"/>
</dbReference>
<dbReference type="AlphaFoldDB" id="A0AA39T7W9"/>
<dbReference type="Proteomes" id="UP001168877">
    <property type="component" value="Unassembled WGS sequence"/>
</dbReference>
<dbReference type="SUPFAM" id="SSF53098">
    <property type="entry name" value="Ribonuclease H-like"/>
    <property type="match status" value="1"/>
</dbReference>
<dbReference type="PANTHER" id="PTHR42648:SF28">
    <property type="entry name" value="TRANSPOSON-ENCODED PROTEIN WITH RIBONUCLEASE H-LIKE AND RETROVIRUS ZINC FINGER-LIKE DOMAINS"/>
    <property type="match status" value="1"/>
</dbReference>
<gene>
    <name evidence="2" type="ORF">LWI29_016179</name>
</gene>
<dbReference type="InterPro" id="IPR039537">
    <property type="entry name" value="Retrotran_Ty1/copia-like"/>
</dbReference>
<dbReference type="InterPro" id="IPR036397">
    <property type="entry name" value="RNaseH_sf"/>
</dbReference>